<accession>A0A1Y1BFG0</accession>
<protein>
    <submittedName>
        <fullName evidence="1">Uncharacterized protein</fullName>
    </submittedName>
</protein>
<dbReference type="EMBL" id="AP014861">
    <property type="protein sequence ID" value="BAX57059.1"/>
    <property type="molecule type" value="Genomic_DNA"/>
</dbReference>
<organism evidence="1">
    <name type="scientific">Vibrio parahaemolyticus</name>
    <dbReference type="NCBI Taxonomy" id="670"/>
    <lineage>
        <taxon>Bacteria</taxon>
        <taxon>Pseudomonadati</taxon>
        <taxon>Pseudomonadota</taxon>
        <taxon>Gammaproteobacteria</taxon>
        <taxon>Vibrionales</taxon>
        <taxon>Vibrionaceae</taxon>
        <taxon>Vibrio</taxon>
    </lineage>
</organism>
<name>A0A1Y1BFG0_VIBPH</name>
<sequence>MVAKFTYRLQVMNKKRGRAIKRIIQSPHDSATMRDLTQTQTTLF</sequence>
<dbReference type="AlphaFoldDB" id="A0A1Y1BFG0"/>
<proteinExistence type="predicted"/>
<geneLocation type="plasmid" evidence="1">
    <name>pVPE61b</name>
</geneLocation>
<keyword evidence="1" id="KW-0614">Plasmid</keyword>
<evidence type="ECO:0000313" key="1">
    <source>
        <dbReference type="EMBL" id="BAX57059.1"/>
    </source>
</evidence>
<reference evidence="1" key="1">
    <citation type="journal article" date="2017" name="Infect. Genet. Evol.">
        <title>Plasmid dynamics in Vibrio parahaemolyticus strains related to shrimp Acute Hepatopancreatic Necrosis Syndrome (AHPNS).</title>
        <authorList>
            <person name="Theethakaew C."/>
            <person name="Nakamura S."/>
            <person name="Motooka D."/>
            <person name="Matsuda S."/>
            <person name="Kodama T."/>
            <person name="Chonsin K."/>
            <person name="Suthienkul O."/>
            <person name="Iida T."/>
        </authorList>
    </citation>
    <scope>NUCLEOTIDE SEQUENCE</scope>
    <source>
        <strain evidence="1">VPE61</strain>
        <plasmid evidence="1">pVPE61b</plasmid>
    </source>
</reference>